<comment type="function">
    <text evidence="9">Single strand-specific metallo-endoribonuclease involved in late-stage 70S ribosome quality control and in maturation of the 3' terminus of the 16S rRNA.</text>
</comment>
<sequence length="166" mass="19016">MSLNLEVEVDVPFTFDYEALAGEVVAFTIDHEGFPYEAEVNLTLTDNEGIHEINRMYRQIDAPTDVLSFPMLSYEQAGDFSALEEDYEDNFNPDTGEIMLGDIVISVDRVREQAAAYGHSERREFAFLIVHSMLHLFGYDHMTPEDAAVMEPKQRQILEEMNISRD</sequence>
<comment type="caution">
    <text evidence="10">The sequence shown here is derived from an EMBL/GenBank/DDBJ whole genome shotgun (WGS) entry which is preliminary data.</text>
</comment>
<evidence type="ECO:0000256" key="2">
    <source>
        <dbReference type="ARBA" id="ARBA00022517"/>
    </source>
</evidence>
<dbReference type="Proteomes" id="UP000266172">
    <property type="component" value="Unassembled WGS sequence"/>
</dbReference>
<dbReference type="SUPFAM" id="SSF55486">
    <property type="entry name" value="Metalloproteases ('zincins'), catalytic domain"/>
    <property type="match status" value="1"/>
</dbReference>
<dbReference type="AlphaFoldDB" id="A0A173XHJ8"/>
<dbReference type="Pfam" id="PF02130">
    <property type="entry name" value="YbeY"/>
    <property type="match status" value="1"/>
</dbReference>
<reference evidence="10 11" key="1">
    <citation type="submission" date="2018-08" db="EMBL/GenBank/DDBJ databases">
        <title>A genome reference for cultivated species of the human gut microbiota.</title>
        <authorList>
            <person name="Zou Y."/>
            <person name="Xue W."/>
            <person name="Luo G."/>
        </authorList>
    </citation>
    <scope>NUCLEOTIDE SEQUENCE [LARGE SCALE GENOMIC DNA]</scope>
    <source>
        <strain evidence="10 11">AF22-12AC</strain>
    </source>
</reference>
<name>A0A173XHJ8_9FIRM</name>
<evidence type="ECO:0000256" key="5">
    <source>
        <dbReference type="ARBA" id="ARBA00022723"/>
    </source>
</evidence>
<dbReference type="NCBIfam" id="TIGR00043">
    <property type="entry name" value="rRNA maturation RNase YbeY"/>
    <property type="match status" value="1"/>
</dbReference>
<organism evidence="10 11">
    <name type="scientific">Roseburia hominis</name>
    <dbReference type="NCBI Taxonomy" id="301301"/>
    <lineage>
        <taxon>Bacteria</taxon>
        <taxon>Bacillati</taxon>
        <taxon>Bacillota</taxon>
        <taxon>Clostridia</taxon>
        <taxon>Lachnospirales</taxon>
        <taxon>Lachnospiraceae</taxon>
        <taxon>Roseburia</taxon>
    </lineage>
</organism>
<accession>A0A173XHJ8</accession>
<dbReference type="GO" id="GO:0004222">
    <property type="term" value="F:metalloendopeptidase activity"/>
    <property type="evidence" value="ECO:0007669"/>
    <property type="project" value="InterPro"/>
</dbReference>
<evidence type="ECO:0000256" key="7">
    <source>
        <dbReference type="ARBA" id="ARBA00022801"/>
    </source>
</evidence>
<keyword evidence="3 9" id="KW-0698">rRNA processing</keyword>
<dbReference type="InterPro" id="IPR023091">
    <property type="entry name" value="MetalPrtase_cat_dom_sf_prd"/>
</dbReference>
<dbReference type="RefSeq" id="WP_014079702.1">
    <property type="nucleotide sequence ID" value="NZ_CATVZQ010000001.1"/>
</dbReference>
<comment type="cofactor">
    <cofactor evidence="9">
        <name>Zn(2+)</name>
        <dbReference type="ChEBI" id="CHEBI:29105"/>
    </cofactor>
    <text evidence="9">Binds 1 zinc ion.</text>
</comment>
<evidence type="ECO:0000256" key="8">
    <source>
        <dbReference type="ARBA" id="ARBA00022833"/>
    </source>
</evidence>
<dbReference type="GeneID" id="93723353"/>
<evidence type="ECO:0000256" key="4">
    <source>
        <dbReference type="ARBA" id="ARBA00022722"/>
    </source>
</evidence>
<keyword evidence="5 9" id="KW-0479">Metal-binding</keyword>
<dbReference type="PROSITE" id="PS01306">
    <property type="entry name" value="UPF0054"/>
    <property type="match status" value="1"/>
</dbReference>
<protein>
    <recommendedName>
        <fullName evidence="9">Endoribonuclease YbeY</fullName>
        <ecNumber evidence="9">3.1.-.-</ecNumber>
    </recommendedName>
</protein>
<dbReference type="GO" id="GO:0006364">
    <property type="term" value="P:rRNA processing"/>
    <property type="evidence" value="ECO:0007669"/>
    <property type="project" value="UniProtKB-UniRule"/>
</dbReference>
<keyword evidence="6 9" id="KW-0255">Endonuclease</keyword>
<dbReference type="InterPro" id="IPR020549">
    <property type="entry name" value="YbeY_CS"/>
</dbReference>
<dbReference type="HAMAP" id="MF_00009">
    <property type="entry name" value="Endoribonucl_YbeY"/>
    <property type="match status" value="1"/>
</dbReference>
<proteinExistence type="inferred from homology"/>
<comment type="similarity">
    <text evidence="1 9">Belongs to the endoribonuclease YbeY family.</text>
</comment>
<dbReference type="GO" id="GO:0008270">
    <property type="term" value="F:zinc ion binding"/>
    <property type="evidence" value="ECO:0007669"/>
    <property type="project" value="UniProtKB-UniRule"/>
</dbReference>
<keyword evidence="7 9" id="KW-0378">Hydrolase</keyword>
<comment type="subcellular location">
    <subcellularLocation>
        <location evidence="9">Cytoplasm</location>
    </subcellularLocation>
</comment>
<evidence type="ECO:0000313" key="10">
    <source>
        <dbReference type="EMBL" id="RGS42107.1"/>
    </source>
</evidence>
<dbReference type="Gene3D" id="3.40.390.30">
    <property type="entry name" value="Metalloproteases ('zincins'), catalytic domain"/>
    <property type="match status" value="1"/>
</dbReference>
<feature type="binding site" evidence="9">
    <location>
        <position position="131"/>
    </location>
    <ligand>
        <name>Zn(2+)</name>
        <dbReference type="ChEBI" id="CHEBI:29105"/>
        <note>catalytic</note>
    </ligand>
</feature>
<evidence type="ECO:0000313" key="11">
    <source>
        <dbReference type="Proteomes" id="UP000266172"/>
    </source>
</evidence>
<dbReference type="PANTHER" id="PTHR46986:SF1">
    <property type="entry name" value="ENDORIBONUCLEASE YBEY, CHLOROPLASTIC"/>
    <property type="match status" value="1"/>
</dbReference>
<feature type="binding site" evidence="9">
    <location>
        <position position="135"/>
    </location>
    <ligand>
        <name>Zn(2+)</name>
        <dbReference type="ChEBI" id="CHEBI:29105"/>
        <note>catalytic</note>
    </ligand>
</feature>
<dbReference type="GO" id="GO:0004521">
    <property type="term" value="F:RNA endonuclease activity"/>
    <property type="evidence" value="ECO:0007669"/>
    <property type="project" value="UniProtKB-UniRule"/>
</dbReference>
<dbReference type="InterPro" id="IPR002036">
    <property type="entry name" value="YbeY"/>
</dbReference>
<evidence type="ECO:0000256" key="3">
    <source>
        <dbReference type="ARBA" id="ARBA00022552"/>
    </source>
</evidence>
<evidence type="ECO:0000256" key="1">
    <source>
        <dbReference type="ARBA" id="ARBA00010875"/>
    </source>
</evidence>
<keyword evidence="9" id="KW-0963">Cytoplasm</keyword>
<dbReference type="EMBL" id="QRVL01000001">
    <property type="protein sequence ID" value="RGS42107.1"/>
    <property type="molecule type" value="Genomic_DNA"/>
</dbReference>
<keyword evidence="2 9" id="KW-0690">Ribosome biogenesis</keyword>
<dbReference type="GO" id="GO:0005737">
    <property type="term" value="C:cytoplasm"/>
    <property type="evidence" value="ECO:0007669"/>
    <property type="project" value="UniProtKB-SubCell"/>
</dbReference>
<gene>
    <name evidence="9" type="primary">ybeY</name>
    <name evidence="10" type="ORF">DWX93_01880</name>
</gene>
<feature type="binding site" evidence="9">
    <location>
        <position position="141"/>
    </location>
    <ligand>
        <name>Zn(2+)</name>
        <dbReference type="ChEBI" id="CHEBI:29105"/>
        <note>catalytic</note>
    </ligand>
</feature>
<dbReference type="PANTHER" id="PTHR46986">
    <property type="entry name" value="ENDORIBONUCLEASE YBEY, CHLOROPLASTIC"/>
    <property type="match status" value="1"/>
</dbReference>
<evidence type="ECO:0000256" key="9">
    <source>
        <dbReference type="HAMAP-Rule" id="MF_00009"/>
    </source>
</evidence>
<keyword evidence="8 9" id="KW-0862">Zinc</keyword>
<dbReference type="EC" id="3.1.-.-" evidence="9"/>
<evidence type="ECO:0000256" key="6">
    <source>
        <dbReference type="ARBA" id="ARBA00022759"/>
    </source>
</evidence>
<dbReference type="OMA" id="RMRIHPL"/>
<keyword evidence="4 9" id="KW-0540">Nuclease</keyword>